<dbReference type="Gene3D" id="1.20.1250.20">
    <property type="entry name" value="MFS general substrate transporter like domains"/>
    <property type="match status" value="1"/>
</dbReference>
<gene>
    <name evidence="2" type="ORF">B4U80_03746</name>
</gene>
<dbReference type="InterPro" id="IPR011701">
    <property type="entry name" value="MFS"/>
</dbReference>
<feature type="transmembrane region" description="Helical" evidence="1">
    <location>
        <begin position="24"/>
        <end position="45"/>
    </location>
</feature>
<accession>A0A443S9B5</accession>
<feature type="transmembrane region" description="Helical" evidence="1">
    <location>
        <begin position="93"/>
        <end position="112"/>
    </location>
</feature>
<dbReference type="InterPro" id="IPR050327">
    <property type="entry name" value="Proton-linked_MCT"/>
</dbReference>
<feature type="transmembrane region" description="Helical" evidence="1">
    <location>
        <begin position="65"/>
        <end position="84"/>
    </location>
</feature>
<sequence length="508" mass="56367">MLGLKRKAADFWMQTDTETDHRNAWIIPIASCLINAILFGVYRSYGIVLTVIIKTYSVSRSEATWFISLCMTVIHLTGPFSGLLNNHFTIRKITFFGCALATLGVGLCYFATNVTQIIVFIGIIQGFGIGMTYVQIPAIINENFVKFRATANGIAMSGGTIGAFVLCPITGYCLQNFTLDKCFLILSMVTLLSLPISFLLKTKKKKIDTQKKQISDALKRNSVYLISVEKAEEKVPHLSNLETTTDSPIRRESVYYKSLDTFSKKSSDFVLYMERKISVCNSNAIETIKKLSQPSVRSTLQTTCFRVINIVANPFFLLICITHLAYFWGSLTYLMVIVDHSQDRGIKRDLAAQLITTFSAGDLFGRIGSGCFLDNKLVPVKYVAMIAITAIGCILKLVPLFDNINISMALAASLGFISGVIVVLLNILFCKYIGTKEAHLAFGLSSFFCGLATIVRPMLVGYFRDAVNGSYDGLFNVLSIVAIITGCLWLLEPLLRRRQKQSNVPNQK</sequence>
<keyword evidence="1" id="KW-1133">Transmembrane helix</keyword>
<dbReference type="EMBL" id="NCKV01005314">
    <property type="protein sequence ID" value="RWS24139.1"/>
    <property type="molecule type" value="Genomic_DNA"/>
</dbReference>
<name>A0A443S9B5_9ACAR</name>
<keyword evidence="1" id="KW-0812">Transmembrane</keyword>
<dbReference type="PANTHER" id="PTHR11360:SF303">
    <property type="entry name" value="MAJOR FACILITATOR SUPERFAMILY (MFS) PROFILE DOMAIN-CONTAINING PROTEIN"/>
    <property type="match status" value="1"/>
</dbReference>
<protein>
    <submittedName>
        <fullName evidence="2">Monocarboxylate transporter 12-like protein</fullName>
    </submittedName>
</protein>
<feature type="transmembrane region" description="Helical" evidence="1">
    <location>
        <begin position="315"/>
        <end position="338"/>
    </location>
</feature>
<dbReference type="SUPFAM" id="SSF103473">
    <property type="entry name" value="MFS general substrate transporter"/>
    <property type="match status" value="1"/>
</dbReference>
<reference evidence="2 3" key="1">
    <citation type="journal article" date="2018" name="Gigascience">
        <title>Genomes of trombidid mites reveal novel predicted allergens and laterally-transferred genes associated with secondary metabolism.</title>
        <authorList>
            <person name="Dong X."/>
            <person name="Chaisiri K."/>
            <person name="Xia D."/>
            <person name="Armstrong S.D."/>
            <person name="Fang Y."/>
            <person name="Donnelly M.J."/>
            <person name="Kadowaki T."/>
            <person name="McGarry J.W."/>
            <person name="Darby A.C."/>
            <person name="Makepeace B.L."/>
        </authorList>
    </citation>
    <scope>NUCLEOTIDE SEQUENCE [LARGE SCALE GENOMIC DNA]</scope>
    <source>
        <strain evidence="2">UoL-UT</strain>
    </source>
</reference>
<proteinExistence type="predicted"/>
<evidence type="ECO:0000256" key="1">
    <source>
        <dbReference type="SAM" id="Phobius"/>
    </source>
</evidence>
<dbReference type="PANTHER" id="PTHR11360">
    <property type="entry name" value="MONOCARBOXYLATE TRANSPORTER"/>
    <property type="match status" value="1"/>
</dbReference>
<feature type="transmembrane region" description="Helical" evidence="1">
    <location>
        <begin position="440"/>
        <end position="462"/>
    </location>
</feature>
<evidence type="ECO:0000313" key="2">
    <source>
        <dbReference type="EMBL" id="RWS24139.1"/>
    </source>
</evidence>
<dbReference type="Pfam" id="PF07690">
    <property type="entry name" value="MFS_1"/>
    <property type="match status" value="1"/>
</dbReference>
<keyword evidence="3" id="KW-1185">Reference proteome</keyword>
<dbReference type="VEuPathDB" id="VectorBase:LDEU007901"/>
<dbReference type="AlphaFoldDB" id="A0A443S9B5"/>
<feature type="transmembrane region" description="Helical" evidence="1">
    <location>
        <begin position="350"/>
        <end position="368"/>
    </location>
</feature>
<dbReference type="Proteomes" id="UP000288716">
    <property type="component" value="Unassembled WGS sequence"/>
</dbReference>
<dbReference type="STRING" id="299467.A0A443S9B5"/>
<feature type="transmembrane region" description="Helical" evidence="1">
    <location>
        <begin position="404"/>
        <end position="428"/>
    </location>
</feature>
<feature type="transmembrane region" description="Helical" evidence="1">
    <location>
        <begin position="183"/>
        <end position="200"/>
    </location>
</feature>
<dbReference type="GO" id="GO:0008028">
    <property type="term" value="F:monocarboxylic acid transmembrane transporter activity"/>
    <property type="evidence" value="ECO:0007669"/>
    <property type="project" value="TreeGrafter"/>
</dbReference>
<feature type="transmembrane region" description="Helical" evidence="1">
    <location>
        <begin position="118"/>
        <end position="140"/>
    </location>
</feature>
<dbReference type="InterPro" id="IPR036259">
    <property type="entry name" value="MFS_trans_sf"/>
</dbReference>
<feature type="transmembrane region" description="Helical" evidence="1">
    <location>
        <begin position="474"/>
        <end position="491"/>
    </location>
</feature>
<comment type="caution">
    <text evidence="2">The sequence shown here is derived from an EMBL/GenBank/DDBJ whole genome shotgun (WGS) entry which is preliminary data.</text>
</comment>
<feature type="transmembrane region" description="Helical" evidence="1">
    <location>
        <begin position="152"/>
        <end position="171"/>
    </location>
</feature>
<organism evidence="2 3">
    <name type="scientific">Leptotrombidium deliense</name>
    <dbReference type="NCBI Taxonomy" id="299467"/>
    <lineage>
        <taxon>Eukaryota</taxon>
        <taxon>Metazoa</taxon>
        <taxon>Ecdysozoa</taxon>
        <taxon>Arthropoda</taxon>
        <taxon>Chelicerata</taxon>
        <taxon>Arachnida</taxon>
        <taxon>Acari</taxon>
        <taxon>Acariformes</taxon>
        <taxon>Trombidiformes</taxon>
        <taxon>Prostigmata</taxon>
        <taxon>Anystina</taxon>
        <taxon>Parasitengona</taxon>
        <taxon>Trombiculoidea</taxon>
        <taxon>Trombiculidae</taxon>
        <taxon>Leptotrombidium</taxon>
    </lineage>
</organism>
<dbReference type="OrthoDB" id="6515633at2759"/>
<evidence type="ECO:0000313" key="3">
    <source>
        <dbReference type="Proteomes" id="UP000288716"/>
    </source>
</evidence>
<feature type="transmembrane region" description="Helical" evidence="1">
    <location>
        <begin position="380"/>
        <end position="398"/>
    </location>
</feature>
<keyword evidence="1" id="KW-0472">Membrane</keyword>